<dbReference type="Pfam" id="PF13445">
    <property type="entry name" value="zf-RING_UBOX"/>
    <property type="match status" value="1"/>
</dbReference>
<dbReference type="STRING" id="1314776.A0A166C0N3"/>
<evidence type="ECO:0000256" key="5">
    <source>
        <dbReference type="SAM" id="Coils"/>
    </source>
</evidence>
<dbReference type="InterPro" id="IPR051435">
    <property type="entry name" value="RING_finger_E3_ubiq-ligases"/>
</dbReference>
<dbReference type="GO" id="GO:0016567">
    <property type="term" value="P:protein ubiquitination"/>
    <property type="evidence" value="ECO:0007669"/>
    <property type="project" value="TreeGrafter"/>
</dbReference>
<dbReference type="Gene3D" id="3.30.40.10">
    <property type="entry name" value="Zinc/RING finger domain, C3HC4 (zinc finger)"/>
    <property type="match status" value="1"/>
</dbReference>
<dbReference type="InterPro" id="IPR017907">
    <property type="entry name" value="Znf_RING_CS"/>
</dbReference>
<organism evidence="8 9">
    <name type="scientific">Sistotremastrum suecicum HHB10207 ss-3</name>
    <dbReference type="NCBI Taxonomy" id="1314776"/>
    <lineage>
        <taxon>Eukaryota</taxon>
        <taxon>Fungi</taxon>
        <taxon>Dikarya</taxon>
        <taxon>Basidiomycota</taxon>
        <taxon>Agaricomycotina</taxon>
        <taxon>Agaricomycetes</taxon>
        <taxon>Sistotremastrales</taxon>
        <taxon>Sistotremastraceae</taxon>
        <taxon>Sistotremastrum</taxon>
    </lineage>
</organism>
<evidence type="ECO:0000313" key="9">
    <source>
        <dbReference type="Proteomes" id="UP000076798"/>
    </source>
</evidence>
<evidence type="ECO:0000256" key="4">
    <source>
        <dbReference type="PROSITE-ProRule" id="PRU00175"/>
    </source>
</evidence>
<keyword evidence="1" id="KW-0479">Metal-binding</keyword>
<evidence type="ECO:0000259" key="7">
    <source>
        <dbReference type="PROSITE" id="PS50089"/>
    </source>
</evidence>
<dbReference type="InterPro" id="IPR027370">
    <property type="entry name" value="Znf-RING_euk"/>
</dbReference>
<proteinExistence type="predicted"/>
<feature type="compositionally biased region" description="Low complexity" evidence="6">
    <location>
        <begin position="36"/>
        <end position="52"/>
    </location>
</feature>
<feature type="domain" description="RING-type" evidence="7">
    <location>
        <begin position="149"/>
        <end position="199"/>
    </location>
</feature>
<reference evidence="8 9" key="1">
    <citation type="journal article" date="2016" name="Mol. Biol. Evol.">
        <title>Comparative Genomics of Early-Diverging Mushroom-Forming Fungi Provides Insights into the Origins of Lignocellulose Decay Capabilities.</title>
        <authorList>
            <person name="Nagy L.G."/>
            <person name="Riley R."/>
            <person name="Tritt A."/>
            <person name="Adam C."/>
            <person name="Daum C."/>
            <person name="Floudas D."/>
            <person name="Sun H."/>
            <person name="Yadav J.S."/>
            <person name="Pangilinan J."/>
            <person name="Larsson K.H."/>
            <person name="Matsuura K."/>
            <person name="Barry K."/>
            <person name="Labutti K."/>
            <person name="Kuo R."/>
            <person name="Ohm R.A."/>
            <person name="Bhattacharya S.S."/>
            <person name="Shirouzu T."/>
            <person name="Yoshinaga Y."/>
            <person name="Martin F.M."/>
            <person name="Grigoriev I.V."/>
            <person name="Hibbett D.S."/>
        </authorList>
    </citation>
    <scope>NUCLEOTIDE SEQUENCE [LARGE SCALE GENOMIC DNA]</scope>
    <source>
        <strain evidence="8 9">HHB10207 ss-3</strain>
    </source>
</reference>
<keyword evidence="3" id="KW-0862">Zinc</keyword>
<dbReference type="InterPro" id="IPR013083">
    <property type="entry name" value="Znf_RING/FYVE/PHD"/>
</dbReference>
<accession>A0A166C0N3</accession>
<dbReference type="OrthoDB" id="6105938at2759"/>
<evidence type="ECO:0000256" key="3">
    <source>
        <dbReference type="ARBA" id="ARBA00022833"/>
    </source>
</evidence>
<dbReference type="InterPro" id="IPR001841">
    <property type="entry name" value="Znf_RING"/>
</dbReference>
<dbReference type="PROSITE" id="PS00518">
    <property type="entry name" value="ZF_RING_1"/>
    <property type="match status" value="1"/>
</dbReference>
<keyword evidence="9" id="KW-1185">Reference proteome</keyword>
<feature type="compositionally biased region" description="Polar residues" evidence="6">
    <location>
        <begin position="53"/>
        <end position="62"/>
    </location>
</feature>
<dbReference type="EMBL" id="KV428095">
    <property type="protein sequence ID" value="KZT36945.1"/>
    <property type="molecule type" value="Genomic_DNA"/>
</dbReference>
<name>A0A166C0N3_9AGAM</name>
<dbReference type="PANTHER" id="PTHR22791:SF6">
    <property type="entry name" value="RING-TYPE DOMAIN-CONTAINING PROTEIN"/>
    <property type="match status" value="1"/>
</dbReference>
<evidence type="ECO:0000256" key="2">
    <source>
        <dbReference type="ARBA" id="ARBA00022771"/>
    </source>
</evidence>
<evidence type="ECO:0000256" key="6">
    <source>
        <dbReference type="SAM" id="MobiDB-lite"/>
    </source>
</evidence>
<dbReference type="AlphaFoldDB" id="A0A166C0N3"/>
<sequence length="293" mass="31707">MSTGSGTSGRIIHHFPLSNHASSINAPVFGSPTAISCSHSLSHSQPSHLNNSIPSTSGNTTNVKKRSASRNQTPLLARSGKLAGTLNQQLYTDLVESQAAELAEVKEEVRTLRQENHRISDHLAIIQDGHKKHAALERQLSRAKSSLECPICFSVFHGPYFLSCGHTICVTCLQSWFTSITETQDDDSLLRVNSCPICRQPCLVPTPAYVVRDLIDQLDLTPSNDTLGMARFVASSSGDPNEVAWEGYFIEEIETCESCGGLARDGRCLGYSGIYGIDMPPADDGPNQPGQPV</sequence>
<dbReference type="GO" id="GO:0061630">
    <property type="term" value="F:ubiquitin protein ligase activity"/>
    <property type="evidence" value="ECO:0007669"/>
    <property type="project" value="TreeGrafter"/>
</dbReference>
<gene>
    <name evidence="8" type="ORF">SISSUDRAFT_1049162</name>
</gene>
<evidence type="ECO:0000256" key="1">
    <source>
        <dbReference type="ARBA" id="ARBA00022723"/>
    </source>
</evidence>
<protein>
    <recommendedName>
        <fullName evidence="7">RING-type domain-containing protein</fullName>
    </recommendedName>
</protein>
<dbReference type="PROSITE" id="PS50089">
    <property type="entry name" value="ZF_RING_2"/>
    <property type="match status" value="1"/>
</dbReference>
<feature type="region of interest" description="Disordered" evidence="6">
    <location>
        <begin position="36"/>
        <end position="70"/>
    </location>
</feature>
<keyword evidence="2 4" id="KW-0863">Zinc-finger</keyword>
<feature type="coiled-coil region" evidence="5">
    <location>
        <begin position="95"/>
        <end position="122"/>
    </location>
</feature>
<dbReference type="SUPFAM" id="SSF57850">
    <property type="entry name" value="RING/U-box"/>
    <property type="match status" value="1"/>
</dbReference>
<dbReference type="Proteomes" id="UP000076798">
    <property type="component" value="Unassembled WGS sequence"/>
</dbReference>
<evidence type="ECO:0000313" key="8">
    <source>
        <dbReference type="EMBL" id="KZT36945.1"/>
    </source>
</evidence>
<keyword evidence="5" id="KW-0175">Coiled coil</keyword>
<dbReference type="GO" id="GO:0008270">
    <property type="term" value="F:zinc ion binding"/>
    <property type="evidence" value="ECO:0007669"/>
    <property type="project" value="UniProtKB-KW"/>
</dbReference>
<dbReference type="SMART" id="SM00184">
    <property type="entry name" value="RING"/>
    <property type="match status" value="1"/>
</dbReference>
<dbReference type="PANTHER" id="PTHR22791">
    <property type="entry name" value="RING-TYPE DOMAIN-CONTAINING PROTEIN"/>
    <property type="match status" value="1"/>
</dbReference>